<dbReference type="Proteomes" id="UP000193862">
    <property type="component" value="Unassembled WGS sequence"/>
</dbReference>
<dbReference type="RefSeq" id="WP_085837489.1">
    <property type="nucleotide sequence ID" value="NZ_FWFS01000010.1"/>
</dbReference>
<dbReference type="EMBL" id="FWFS01000010">
    <property type="protein sequence ID" value="SLN60532.1"/>
    <property type="molecule type" value="Genomic_DNA"/>
</dbReference>
<evidence type="ECO:0000313" key="2">
    <source>
        <dbReference type="EMBL" id="SLN60532.1"/>
    </source>
</evidence>
<feature type="region of interest" description="Disordered" evidence="1">
    <location>
        <begin position="1"/>
        <end position="64"/>
    </location>
</feature>
<accession>A0A1Y5TCL5</accession>
<protein>
    <submittedName>
        <fullName evidence="2">Uncharacterized protein</fullName>
    </submittedName>
</protein>
<evidence type="ECO:0000256" key="1">
    <source>
        <dbReference type="SAM" id="MobiDB-lite"/>
    </source>
</evidence>
<name>A0A1Y5TCL5_9RHOB</name>
<gene>
    <name evidence="2" type="ORF">AQS8620_02731</name>
</gene>
<evidence type="ECO:0000313" key="3">
    <source>
        <dbReference type="Proteomes" id="UP000193862"/>
    </source>
</evidence>
<dbReference type="AlphaFoldDB" id="A0A1Y5TCL5"/>
<keyword evidence="3" id="KW-1185">Reference proteome</keyword>
<proteinExistence type="predicted"/>
<reference evidence="2 3" key="1">
    <citation type="submission" date="2017-03" db="EMBL/GenBank/DDBJ databases">
        <authorList>
            <person name="Afonso C.L."/>
            <person name="Miller P.J."/>
            <person name="Scott M.A."/>
            <person name="Spackman E."/>
            <person name="Goraichik I."/>
            <person name="Dimitrov K.M."/>
            <person name="Suarez D.L."/>
            <person name="Swayne D.E."/>
        </authorList>
    </citation>
    <scope>NUCLEOTIDE SEQUENCE [LARGE SCALE GENOMIC DNA]</scope>
    <source>
        <strain evidence="2 3">CECT 8620</strain>
    </source>
</reference>
<organism evidence="2 3">
    <name type="scientific">Aquimixticola soesokkakensis</name>
    <dbReference type="NCBI Taxonomy" id="1519096"/>
    <lineage>
        <taxon>Bacteria</taxon>
        <taxon>Pseudomonadati</taxon>
        <taxon>Pseudomonadota</taxon>
        <taxon>Alphaproteobacteria</taxon>
        <taxon>Rhodobacterales</taxon>
        <taxon>Paracoccaceae</taxon>
        <taxon>Aquimixticola</taxon>
    </lineage>
</organism>
<sequence>MEQDDKRKSPNRPQSSSRDARMKAALRANLAKRKAQTRARREGDGVDGDPAQISQPDSSEKDNE</sequence>